<dbReference type="eggNOG" id="COG0583">
    <property type="taxonomic scope" value="Bacteria"/>
</dbReference>
<evidence type="ECO:0000256" key="6">
    <source>
        <dbReference type="SAM" id="Phobius"/>
    </source>
</evidence>
<keyword evidence="6" id="KW-0812">Transmembrane</keyword>
<dbReference type="AlphaFoldDB" id="A0A085GE43"/>
<dbReference type="PRINTS" id="PR00039">
    <property type="entry name" value="HTHLYSR"/>
</dbReference>
<dbReference type="InterPro" id="IPR000847">
    <property type="entry name" value="LysR_HTH_N"/>
</dbReference>
<comment type="caution">
    <text evidence="8">The sequence shown here is derived from an EMBL/GenBank/DDBJ whole genome shotgun (WGS) entry which is preliminary data.</text>
</comment>
<dbReference type="GeneID" id="78379961"/>
<dbReference type="InterPro" id="IPR036388">
    <property type="entry name" value="WH-like_DNA-bd_sf"/>
</dbReference>
<accession>A0A085GE43</accession>
<dbReference type="Gene3D" id="3.40.190.10">
    <property type="entry name" value="Periplasmic binding protein-like II"/>
    <property type="match status" value="2"/>
</dbReference>
<gene>
    <name evidence="8" type="ORF">GEAM_1614</name>
</gene>
<evidence type="ECO:0000313" key="8">
    <source>
        <dbReference type="EMBL" id="KFC81988.1"/>
    </source>
</evidence>
<keyword evidence="6" id="KW-1133">Transmembrane helix</keyword>
<evidence type="ECO:0000256" key="4">
    <source>
        <dbReference type="ARBA" id="ARBA00023125"/>
    </source>
</evidence>
<feature type="transmembrane region" description="Helical" evidence="6">
    <location>
        <begin position="233"/>
        <end position="255"/>
    </location>
</feature>
<evidence type="ECO:0000313" key="9">
    <source>
        <dbReference type="Proteomes" id="UP000028640"/>
    </source>
</evidence>
<evidence type="ECO:0000256" key="2">
    <source>
        <dbReference type="ARBA" id="ARBA00022491"/>
    </source>
</evidence>
<proteinExistence type="inferred from homology"/>
<dbReference type="Pfam" id="PF00126">
    <property type="entry name" value="HTH_1"/>
    <property type="match status" value="1"/>
</dbReference>
<keyword evidence="2" id="KW-0678">Repressor</keyword>
<dbReference type="GO" id="GO:0032993">
    <property type="term" value="C:protein-DNA complex"/>
    <property type="evidence" value="ECO:0007669"/>
    <property type="project" value="TreeGrafter"/>
</dbReference>
<dbReference type="CDD" id="cd08414">
    <property type="entry name" value="PBP2_LTTR_aromatics_like"/>
    <property type="match status" value="1"/>
</dbReference>
<keyword evidence="6" id="KW-0472">Membrane</keyword>
<keyword evidence="5" id="KW-0804">Transcription</keyword>
<feature type="domain" description="HTH lysR-type" evidence="7">
    <location>
        <begin position="4"/>
        <end position="61"/>
    </location>
</feature>
<keyword evidence="4" id="KW-0238">DNA-binding</keyword>
<protein>
    <submittedName>
        <fullName evidence="8">LysR family transcriptional regulator</fullName>
    </submittedName>
</protein>
<dbReference type="PROSITE" id="PS50931">
    <property type="entry name" value="HTH_LYSR"/>
    <property type="match status" value="1"/>
</dbReference>
<dbReference type="GO" id="GO:0003700">
    <property type="term" value="F:DNA-binding transcription factor activity"/>
    <property type="evidence" value="ECO:0007669"/>
    <property type="project" value="InterPro"/>
</dbReference>
<dbReference type="Gene3D" id="1.10.10.10">
    <property type="entry name" value="Winged helix-like DNA-binding domain superfamily/Winged helix DNA-binding domain"/>
    <property type="match status" value="1"/>
</dbReference>
<dbReference type="Proteomes" id="UP000028640">
    <property type="component" value="Unassembled WGS sequence"/>
</dbReference>
<dbReference type="RefSeq" id="WP_034790342.1">
    <property type="nucleotide sequence ID" value="NZ_JMPJ01000045.1"/>
</dbReference>
<keyword evidence="3" id="KW-0805">Transcription regulation</keyword>
<dbReference type="SUPFAM" id="SSF46785">
    <property type="entry name" value="Winged helix' DNA-binding domain"/>
    <property type="match status" value="1"/>
</dbReference>
<dbReference type="STRING" id="910964.GEAM_1614"/>
<dbReference type="FunFam" id="1.10.10.10:FF:000001">
    <property type="entry name" value="LysR family transcriptional regulator"/>
    <property type="match status" value="1"/>
</dbReference>
<dbReference type="SUPFAM" id="SSF53850">
    <property type="entry name" value="Periplasmic binding protein-like II"/>
    <property type="match status" value="1"/>
</dbReference>
<evidence type="ECO:0000256" key="3">
    <source>
        <dbReference type="ARBA" id="ARBA00023015"/>
    </source>
</evidence>
<evidence type="ECO:0000256" key="1">
    <source>
        <dbReference type="ARBA" id="ARBA00009437"/>
    </source>
</evidence>
<dbReference type="GO" id="GO:0003677">
    <property type="term" value="F:DNA binding"/>
    <property type="evidence" value="ECO:0007669"/>
    <property type="project" value="UniProtKB-KW"/>
</dbReference>
<keyword evidence="9" id="KW-1185">Reference proteome</keyword>
<evidence type="ECO:0000256" key="5">
    <source>
        <dbReference type="ARBA" id="ARBA00023163"/>
    </source>
</evidence>
<evidence type="ECO:0000259" key="7">
    <source>
        <dbReference type="PROSITE" id="PS50931"/>
    </source>
</evidence>
<comment type="similarity">
    <text evidence="1">Belongs to the LysR transcriptional regulatory family.</text>
</comment>
<dbReference type="InterPro" id="IPR036390">
    <property type="entry name" value="WH_DNA-bd_sf"/>
</dbReference>
<dbReference type="Pfam" id="PF03466">
    <property type="entry name" value="LysR_substrate"/>
    <property type="match status" value="1"/>
</dbReference>
<dbReference type="InterPro" id="IPR005119">
    <property type="entry name" value="LysR_subst-bd"/>
</dbReference>
<dbReference type="PANTHER" id="PTHR30346">
    <property type="entry name" value="TRANSCRIPTIONAL DUAL REGULATOR HCAR-RELATED"/>
    <property type="match status" value="1"/>
</dbReference>
<sequence>MTNIELRHLRYFIAVADELHFGRAAERLHISQPPLSQQIQALEAAIGAKLLNRNNRNVSLTEAGEAFLKEARQIISRVNDASLQASKIHQGIAGNLRLGLTSSAPFLRRVQRTIQRFHLQYPEVNIRIEEMNSTQQIEPLLEGRIDLGIMRNRQLPEVLHHQLLLSESLVAVVHEDNPLVNLPEGELTFHHLADQPFVFFSKDSGTSMYDDIRALLSSHGITPFITQEVGEPLTIIGLVSAGLGVSILPAAYLRIQVDGVRYLRFGKQQGTTQVWMVNHRHRELSAPATAFMKLMMQDKNP</sequence>
<dbReference type="PANTHER" id="PTHR30346:SF17">
    <property type="entry name" value="LYSR FAMILY TRANSCRIPTIONAL REGULATOR"/>
    <property type="match status" value="1"/>
</dbReference>
<organism evidence="8 9">
    <name type="scientific">Ewingella americana (strain ATCC 33852 / DSM 4580 / CCUG 14506 / JCM 5911 / LMG 7869 / NCTC 12157 / CDC 1468-78)</name>
    <dbReference type="NCBI Taxonomy" id="910964"/>
    <lineage>
        <taxon>Bacteria</taxon>
        <taxon>Pseudomonadati</taxon>
        <taxon>Pseudomonadota</taxon>
        <taxon>Gammaproteobacteria</taxon>
        <taxon>Enterobacterales</taxon>
        <taxon>Yersiniaceae</taxon>
        <taxon>Ewingella</taxon>
    </lineage>
</organism>
<dbReference type="EMBL" id="JMPJ01000045">
    <property type="protein sequence ID" value="KFC81988.1"/>
    <property type="molecule type" value="Genomic_DNA"/>
</dbReference>
<dbReference type="OrthoDB" id="5289754at2"/>
<name>A0A085GE43_EWIA3</name>
<reference evidence="8 9" key="1">
    <citation type="submission" date="2014-05" db="EMBL/GenBank/DDBJ databases">
        <title>ATOL: Assembling a taxonomically balanced genome-scale reconstruction of the evolutionary history of the Enterobacteriaceae.</title>
        <authorList>
            <person name="Plunkett G.III."/>
            <person name="Neeno-Eckwall E.C."/>
            <person name="Glasner J.D."/>
            <person name="Perna N.T."/>
        </authorList>
    </citation>
    <scope>NUCLEOTIDE SEQUENCE [LARGE SCALE GENOMIC DNA]</scope>
    <source>
        <strain evidence="8 9">ATCC 33852</strain>
    </source>
</reference>